<dbReference type="EMBL" id="KE125563">
    <property type="protein sequence ID" value="EPB67832.1"/>
    <property type="molecule type" value="Genomic_DNA"/>
</dbReference>
<dbReference type="InterPro" id="IPR036397">
    <property type="entry name" value="RNaseH_sf"/>
</dbReference>
<dbReference type="Pfam" id="PF01359">
    <property type="entry name" value="Transposase_1"/>
    <property type="match status" value="1"/>
</dbReference>
<proteinExistence type="predicted"/>
<organism evidence="1 2">
    <name type="scientific">Ancylostoma ceylanicum</name>
    <dbReference type="NCBI Taxonomy" id="53326"/>
    <lineage>
        <taxon>Eukaryota</taxon>
        <taxon>Metazoa</taxon>
        <taxon>Ecdysozoa</taxon>
        <taxon>Nematoda</taxon>
        <taxon>Chromadorea</taxon>
        <taxon>Rhabditida</taxon>
        <taxon>Rhabditina</taxon>
        <taxon>Rhabditomorpha</taxon>
        <taxon>Strongyloidea</taxon>
        <taxon>Ancylostomatidae</taxon>
        <taxon>Ancylostomatinae</taxon>
        <taxon>Ancylostoma</taxon>
    </lineage>
</organism>
<keyword evidence="2" id="KW-1185">Reference proteome</keyword>
<accession>A0A0D6LJN1</accession>
<dbReference type="Gene3D" id="3.30.420.10">
    <property type="entry name" value="Ribonuclease H-like superfamily/Ribonuclease H"/>
    <property type="match status" value="1"/>
</dbReference>
<evidence type="ECO:0000313" key="2">
    <source>
        <dbReference type="Proteomes" id="UP000054495"/>
    </source>
</evidence>
<protein>
    <submittedName>
        <fullName evidence="1">Uncharacterized protein</fullName>
    </submittedName>
</protein>
<evidence type="ECO:0000313" key="1">
    <source>
        <dbReference type="EMBL" id="EPB67832.1"/>
    </source>
</evidence>
<dbReference type="Proteomes" id="UP000054495">
    <property type="component" value="Unassembled WGS sequence"/>
</dbReference>
<gene>
    <name evidence="1" type="ORF">ANCCEY_13080</name>
</gene>
<dbReference type="InterPro" id="IPR001888">
    <property type="entry name" value="Transposase_1"/>
</dbReference>
<dbReference type="AlphaFoldDB" id="A0A0D6LJN1"/>
<dbReference type="GO" id="GO:0003676">
    <property type="term" value="F:nucleic acid binding"/>
    <property type="evidence" value="ECO:0007669"/>
    <property type="project" value="InterPro"/>
</dbReference>
<name>A0A0D6LJN1_9BILA</name>
<reference evidence="1 2" key="1">
    <citation type="submission" date="2013-05" db="EMBL/GenBank/DDBJ databases">
        <title>Draft genome of the parasitic nematode Anyclostoma ceylanicum.</title>
        <authorList>
            <person name="Mitreva M."/>
        </authorList>
    </citation>
    <scope>NUCLEOTIDE SEQUENCE [LARGE SCALE GENOMIC DNA]</scope>
</reference>
<sequence length="123" mass="14230">MEGKVLVTVLWDTEGILLVDNLKENARITEHYYANLLFQLREAIKEKRHGKLTRGILLLHDNPPVHRYVLLLEDDAVVIPMFATLLTSLIEKLDKQTHIDYVKLFHPNSLRGIPSIPMVTIMY</sequence>